<reference evidence="3 4" key="1">
    <citation type="submission" date="2016-08" db="EMBL/GenBank/DDBJ databases">
        <authorList>
            <person name="Seilhamer J.J."/>
        </authorList>
    </citation>
    <scope>NUCLEOTIDE SEQUENCE [LARGE SCALE GENOMIC DNA]</scope>
    <source>
        <strain evidence="3 4">DX4</strain>
    </source>
</reference>
<evidence type="ECO:0000313" key="3">
    <source>
        <dbReference type="EMBL" id="AOM79475.1"/>
    </source>
</evidence>
<keyword evidence="1" id="KW-0732">Signal</keyword>
<name>A0A1D7QLC9_9SPHI</name>
<dbReference type="OrthoDB" id="118896at2"/>
<dbReference type="PROSITE" id="PS51257">
    <property type="entry name" value="PROKAR_LIPOPROTEIN"/>
    <property type="match status" value="1"/>
</dbReference>
<dbReference type="Pfam" id="PF13590">
    <property type="entry name" value="DUF4136"/>
    <property type="match status" value="1"/>
</dbReference>
<dbReference type="EMBL" id="CP017141">
    <property type="protein sequence ID" value="AOM79475.1"/>
    <property type="molecule type" value="Genomic_DNA"/>
</dbReference>
<dbReference type="InterPro" id="IPR025411">
    <property type="entry name" value="DUF4136"/>
</dbReference>
<evidence type="ECO:0000313" key="4">
    <source>
        <dbReference type="Proteomes" id="UP000094313"/>
    </source>
</evidence>
<dbReference type="Proteomes" id="UP000094313">
    <property type="component" value="Chromosome"/>
</dbReference>
<dbReference type="AlphaFoldDB" id="A0A1D7QLC9"/>
<feature type="domain" description="DUF4136" evidence="2">
    <location>
        <begin position="33"/>
        <end position="193"/>
    </location>
</feature>
<keyword evidence="4" id="KW-1185">Reference proteome</keyword>
<feature type="chain" id="PRO_5009098802" description="DUF4136 domain-containing protein" evidence="1">
    <location>
        <begin position="23"/>
        <end position="194"/>
    </location>
</feature>
<organism evidence="3 4">
    <name type="scientific">Pedobacter steynii</name>
    <dbReference type="NCBI Taxonomy" id="430522"/>
    <lineage>
        <taxon>Bacteria</taxon>
        <taxon>Pseudomonadati</taxon>
        <taxon>Bacteroidota</taxon>
        <taxon>Sphingobacteriia</taxon>
        <taxon>Sphingobacteriales</taxon>
        <taxon>Sphingobacteriaceae</taxon>
        <taxon>Pedobacter</taxon>
    </lineage>
</organism>
<protein>
    <recommendedName>
        <fullName evidence="2">DUF4136 domain-containing protein</fullName>
    </recommendedName>
</protein>
<gene>
    <name evidence="3" type="ORF">BFS30_21325</name>
</gene>
<accession>A0A1D7QLC9</accession>
<feature type="signal peptide" evidence="1">
    <location>
        <begin position="1"/>
        <end position="22"/>
    </location>
</feature>
<dbReference type="RefSeq" id="WP_069381137.1">
    <property type="nucleotide sequence ID" value="NZ_CP017141.1"/>
</dbReference>
<dbReference type="Gene3D" id="3.30.160.670">
    <property type="match status" value="1"/>
</dbReference>
<evidence type="ECO:0000256" key="1">
    <source>
        <dbReference type="SAM" id="SignalP"/>
    </source>
</evidence>
<evidence type="ECO:0000259" key="2">
    <source>
        <dbReference type="Pfam" id="PF13590"/>
    </source>
</evidence>
<dbReference type="KEGG" id="psty:BFS30_21325"/>
<sequence length="194" mass="22478">MKKQVLILLGLMAVLSSCSSYNYYSVGNKKLNAEYRTYAWLPEGKSKASNIYDNDIAADRIVEMASTELNRRGFELNNRKPDLLVRYTAVVNMETKSYNEPVYYDAPGRYIPRVGIRRGRAFYYYAYRNPFPVYVGNEQRTVNVKQGSIMIDLIDRRTKKVIWRGWAEGEVNNPEKAINELPKVIENIFKKLPA</sequence>
<proteinExistence type="predicted"/>